<dbReference type="EMBL" id="JASSZA010000023">
    <property type="protein sequence ID" value="KAK2084024.1"/>
    <property type="molecule type" value="Genomic_DNA"/>
</dbReference>
<dbReference type="EMBL" id="JASSZA010000023">
    <property type="protein sequence ID" value="KAK2084016.1"/>
    <property type="molecule type" value="Genomic_DNA"/>
</dbReference>
<dbReference type="Proteomes" id="UP001266305">
    <property type="component" value="Unassembled WGS sequence"/>
</dbReference>
<keyword evidence="4" id="KW-1185">Reference proteome</keyword>
<comment type="caution">
    <text evidence="3">The sequence shown here is derived from an EMBL/GenBank/DDBJ whole genome shotgun (WGS) entry which is preliminary data.</text>
</comment>
<gene>
    <name evidence="2" type="ORF">P7K49_039252</name>
    <name evidence="3" type="ORF">P7K49_039260</name>
</gene>
<name>A0ABQ9TH11_SAGOE</name>
<protein>
    <submittedName>
        <fullName evidence="3">Uncharacterized protein</fullName>
    </submittedName>
</protein>
<sequence>MALSARTKGARDGGIGRSAMSMEKGSPTSSSTPCPRAPPEKSLPNWRQILGLPLLLSPTGLWMSSPPPA</sequence>
<organism evidence="3 4">
    <name type="scientific">Saguinus oedipus</name>
    <name type="common">Cotton-top tamarin</name>
    <name type="synonym">Oedipomidas oedipus</name>
    <dbReference type="NCBI Taxonomy" id="9490"/>
    <lineage>
        <taxon>Eukaryota</taxon>
        <taxon>Metazoa</taxon>
        <taxon>Chordata</taxon>
        <taxon>Craniata</taxon>
        <taxon>Vertebrata</taxon>
        <taxon>Euteleostomi</taxon>
        <taxon>Mammalia</taxon>
        <taxon>Eutheria</taxon>
        <taxon>Euarchontoglires</taxon>
        <taxon>Primates</taxon>
        <taxon>Haplorrhini</taxon>
        <taxon>Platyrrhini</taxon>
        <taxon>Cebidae</taxon>
        <taxon>Callitrichinae</taxon>
        <taxon>Saguinus</taxon>
    </lineage>
</organism>
<evidence type="ECO:0000256" key="1">
    <source>
        <dbReference type="SAM" id="MobiDB-lite"/>
    </source>
</evidence>
<evidence type="ECO:0000313" key="4">
    <source>
        <dbReference type="Proteomes" id="UP001266305"/>
    </source>
</evidence>
<evidence type="ECO:0000313" key="2">
    <source>
        <dbReference type="EMBL" id="KAK2084016.1"/>
    </source>
</evidence>
<evidence type="ECO:0000313" key="3">
    <source>
        <dbReference type="EMBL" id="KAK2084024.1"/>
    </source>
</evidence>
<accession>A0ABQ9TH11</accession>
<reference evidence="3 4" key="1">
    <citation type="submission" date="2023-05" db="EMBL/GenBank/DDBJ databases">
        <title>B98-5 Cell Line De Novo Hybrid Assembly: An Optical Mapping Approach.</title>
        <authorList>
            <person name="Kananen K."/>
            <person name="Auerbach J.A."/>
            <person name="Kautto E."/>
            <person name="Blachly J.S."/>
        </authorList>
    </citation>
    <scope>NUCLEOTIDE SEQUENCE [LARGE SCALE GENOMIC DNA]</scope>
    <source>
        <strain evidence="3">B95-8</strain>
        <tissue evidence="3">Cell line</tissue>
    </source>
</reference>
<feature type="region of interest" description="Disordered" evidence="1">
    <location>
        <begin position="1"/>
        <end position="45"/>
    </location>
</feature>
<proteinExistence type="predicted"/>